<keyword evidence="4" id="KW-1185">Reference proteome</keyword>
<keyword evidence="1" id="KW-0812">Transmembrane</keyword>
<dbReference type="InterPro" id="IPR001251">
    <property type="entry name" value="CRAL-TRIO_dom"/>
</dbReference>
<proteinExistence type="predicted"/>
<dbReference type="PANTHER" id="PTHR23324:SF83">
    <property type="entry name" value="SEC14-LIKE PROTEIN 2"/>
    <property type="match status" value="1"/>
</dbReference>
<evidence type="ECO:0000313" key="4">
    <source>
        <dbReference type="Proteomes" id="UP001165082"/>
    </source>
</evidence>
<organism evidence="3 4">
    <name type="scientific">Triparma retinervis</name>
    <dbReference type="NCBI Taxonomy" id="2557542"/>
    <lineage>
        <taxon>Eukaryota</taxon>
        <taxon>Sar</taxon>
        <taxon>Stramenopiles</taxon>
        <taxon>Ochrophyta</taxon>
        <taxon>Bolidophyceae</taxon>
        <taxon>Parmales</taxon>
        <taxon>Triparmaceae</taxon>
        <taxon>Triparma</taxon>
    </lineage>
</organism>
<feature type="domain" description="CRAL-TRIO" evidence="2">
    <location>
        <begin position="1"/>
        <end position="81"/>
    </location>
</feature>
<dbReference type="Gene3D" id="3.40.525.10">
    <property type="entry name" value="CRAL-TRIO lipid binding domain"/>
    <property type="match status" value="1"/>
</dbReference>
<dbReference type="InterPro" id="IPR051064">
    <property type="entry name" value="SEC14/CRAL-TRIO_domain"/>
</dbReference>
<evidence type="ECO:0000256" key="1">
    <source>
        <dbReference type="SAM" id="Phobius"/>
    </source>
</evidence>
<dbReference type="Pfam" id="PF00650">
    <property type="entry name" value="CRAL_TRIO"/>
    <property type="match status" value="1"/>
</dbReference>
<reference evidence="3" key="1">
    <citation type="submission" date="2022-07" db="EMBL/GenBank/DDBJ databases">
        <title>Genome analysis of Parmales, a sister group of diatoms, reveals the evolutionary specialization of diatoms from phago-mixotrophs to photoautotrophs.</title>
        <authorList>
            <person name="Ban H."/>
            <person name="Sato S."/>
            <person name="Yoshikawa S."/>
            <person name="Kazumasa Y."/>
            <person name="Nakamura Y."/>
            <person name="Ichinomiya M."/>
            <person name="Saitoh K."/>
            <person name="Sato N."/>
            <person name="Blanc-Mathieu R."/>
            <person name="Endo H."/>
            <person name="Kuwata A."/>
            <person name="Ogata H."/>
        </authorList>
    </citation>
    <scope>NUCLEOTIDE SEQUENCE</scope>
</reference>
<name>A0A9W6ZUP4_9STRA</name>
<dbReference type="EMBL" id="BRXZ01001009">
    <property type="protein sequence ID" value="GMH59916.1"/>
    <property type="molecule type" value="Genomic_DNA"/>
</dbReference>
<dbReference type="PROSITE" id="PS50191">
    <property type="entry name" value="CRAL_TRIO"/>
    <property type="match status" value="1"/>
</dbReference>
<protein>
    <recommendedName>
        <fullName evidence="2">CRAL-TRIO domain-containing protein</fullName>
    </recommendedName>
</protein>
<accession>A0A9W6ZUP4</accession>
<sequence length="113" mass="13120">MQMEYSEKYDYRFAEKNQVVYIVNVPGFLTAGWSVVSRLLSRNTVEKTIILSEADTYEGLLKWLDHDNIPKRYGGGMGGEGEEDCRFTSADEIKLRKFVMEQGDNRERQKRSV</sequence>
<comment type="caution">
    <text evidence="3">The sequence shown here is derived from an EMBL/GenBank/DDBJ whole genome shotgun (WGS) entry which is preliminary data.</text>
</comment>
<dbReference type="AlphaFoldDB" id="A0A9W6ZUP4"/>
<dbReference type="GO" id="GO:0005737">
    <property type="term" value="C:cytoplasm"/>
    <property type="evidence" value="ECO:0007669"/>
    <property type="project" value="TreeGrafter"/>
</dbReference>
<dbReference type="InterPro" id="IPR036865">
    <property type="entry name" value="CRAL-TRIO_dom_sf"/>
</dbReference>
<dbReference type="Proteomes" id="UP001165082">
    <property type="component" value="Unassembled WGS sequence"/>
</dbReference>
<keyword evidence="1" id="KW-1133">Transmembrane helix</keyword>
<evidence type="ECO:0000259" key="2">
    <source>
        <dbReference type="PROSITE" id="PS50191"/>
    </source>
</evidence>
<evidence type="ECO:0000313" key="3">
    <source>
        <dbReference type="EMBL" id="GMH59916.1"/>
    </source>
</evidence>
<dbReference type="PANTHER" id="PTHR23324">
    <property type="entry name" value="SEC14 RELATED PROTEIN"/>
    <property type="match status" value="1"/>
</dbReference>
<feature type="transmembrane region" description="Helical" evidence="1">
    <location>
        <begin position="20"/>
        <end position="40"/>
    </location>
</feature>
<keyword evidence="1" id="KW-0472">Membrane</keyword>
<dbReference type="OrthoDB" id="4418812at2759"/>
<gene>
    <name evidence="3" type="ORF">TrRE_jg5418</name>
</gene>
<dbReference type="SUPFAM" id="SSF52087">
    <property type="entry name" value="CRAL/TRIO domain"/>
    <property type="match status" value="1"/>
</dbReference>